<evidence type="ECO:0000313" key="1">
    <source>
        <dbReference type="EMBL" id="MPC28992.1"/>
    </source>
</evidence>
<proteinExistence type="predicted"/>
<accession>A0A5B7E4S1</accession>
<protein>
    <submittedName>
        <fullName evidence="1">Uncharacterized protein</fullName>
    </submittedName>
</protein>
<comment type="caution">
    <text evidence="1">The sequence shown here is derived from an EMBL/GenBank/DDBJ whole genome shotgun (WGS) entry which is preliminary data.</text>
</comment>
<gene>
    <name evidence="1" type="ORF">E2C01_022208</name>
</gene>
<sequence>MRNKKVLENISKHWCHPKSKRTVAESWDLKINADKTKCISFGVNLRQIYDLGPIHYTWFKIAISRLFWLPPTKPPIPHVPPSLLGGRGIYLLLETQHVSTVLSMLKQKVVLIKLVTPWPQPLENQHRISKTNPILIIRHYTILPGVPSAPRKGRGQVLINKKVQGREKCACKQRWCKQLCHESPPRSSWPPHSLVQPQFTLTPPTMRPPLTFCITKDSILTE</sequence>
<evidence type="ECO:0000313" key="2">
    <source>
        <dbReference type="Proteomes" id="UP000324222"/>
    </source>
</evidence>
<dbReference type="Proteomes" id="UP000324222">
    <property type="component" value="Unassembled WGS sequence"/>
</dbReference>
<organism evidence="1 2">
    <name type="scientific">Portunus trituberculatus</name>
    <name type="common">Swimming crab</name>
    <name type="synonym">Neptunus trituberculatus</name>
    <dbReference type="NCBI Taxonomy" id="210409"/>
    <lineage>
        <taxon>Eukaryota</taxon>
        <taxon>Metazoa</taxon>
        <taxon>Ecdysozoa</taxon>
        <taxon>Arthropoda</taxon>
        <taxon>Crustacea</taxon>
        <taxon>Multicrustacea</taxon>
        <taxon>Malacostraca</taxon>
        <taxon>Eumalacostraca</taxon>
        <taxon>Eucarida</taxon>
        <taxon>Decapoda</taxon>
        <taxon>Pleocyemata</taxon>
        <taxon>Brachyura</taxon>
        <taxon>Eubrachyura</taxon>
        <taxon>Portunoidea</taxon>
        <taxon>Portunidae</taxon>
        <taxon>Portuninae</taxon>
        <taxon>Portunus</taxon>
    </lineage>
</organism>
<dbReference type="EMBL" id="VSRR010001998">
    <property type="protein sequence ID" value="MPC28992.1"/>
    <property type="molecule type" value="Genomic_DNA"/>
</dbReference>
<dbReference type="AlphaFoldDB" id="A0A5B7E4S1"/>
<keyword evidence="2" id="KW-1185">Reference proteome</keyword>
<reference evidence="1 2" key="1">
    <citation type="submission" date="2019-05" db="EMBL/GenBank/DDBJ databases">
        <title>Another draft genome of Portunus trituberculatus and its Hox gene families provides insights of decapod evolution.</title>
        <authorList>
            <person name="Jeong J.-H."/>
            <person name="Song I."/>
            <person name="Kim S."/>
            <person name="Choi T."/>
            <person name="Kim D."/>
            <person name="Ryu S."/>
            <person name="Kim W."/>
        </authorList>
    </citation>
    <scope>NUCLEOTIDE SEQUENCE [LARGE SCALE GENOMIC DNA]</scope>
    <source>
        <tissue evidence="1">Muscle</tissue>
    </source>
</reference>
<name>A0A5B7E4S1_PORTR</name>